<dbReference type="SUPFAM" id="SSF63848">
    <property type="entry name" value="Cell-division inhibitor MinC, C-terminal domain"/>
    <property type="match status" value="1"/>
</dbReference>
<comment type="caution">
    <text evidence="8">The sequence shown here is derived from an EMBL/GenBank/DDBJ whole genome shotgun (WGS) entry which is preliminary data.</text>
</comment>
<sequence>MTRSAQATQEVVHTIRICITSTQADYLTNIIATTNPQNTTQYAILDMTHIQTMESPAWFRSIRSLMRQYNLILLAVRNPQLSLEVCKALKIPTIDTPTQGTPATLNSSTTYRKTPVRSGQQVYVKQGNLVIHNHINAGAEIAAEGNIYIFGSANGKVLAGISGDHNARIYIHSGYPELISIAGYSLRSDDLKATTVPSYFMIKNGQIFQNTI</sequence>
<dbReference type="PANTHER" id="PTHR34108:SF1">
    <property type="entry name" value="SEPTUM SITE-DETERMINING PROTEIN MINC"/>
    <property type="match status" value="1"/>
</dbReference>
<keyword evidence="2 6" id="KW-0132">Cell division</keyword>
<comment type="function">
    <text evidence="5 6">Cell division inhibitor that blocks the formation of polar Z ring septums. Rapidly oscillates between the poles of the cell to destabilize FtsZ filaments that have formed before they mature into polar Z rings. Prevents FtsZ polymerization.</text>
</comment>
<evidence type="ECO:0000256" key="6">
    <source>
        <dbReference type="HAMAP-Rule" id="MF_00267"/>
    </source>
</evidence>
<comment type="similarity">
    <text evidence="1 6">Belongs to the MinC family.</text>
</comment>
<dbReference type="HAMAP" id="MF_00267">
    <property type="entry name" value="MinC"/>
    <property type="match status" value="1"/>
</dbReference>
<dbReference type="InterPro" id="IPR005526">
    <property type="entry name" value="Septum_form_inhib_MinC_C"/>
</dbReference>
<dbReference type="RefSeq" id="WP_258569742.1">
    <property type="nucleotide sequence ID" value="NZ_JAKUDN010000002.1"/>
</dbReference>
<evidence type="ECO:0000256" key="1">
    <source>
        <dbReference type="ARBA" id="ARBA00006291"/>
    </source>
</evidence>
<dbReference type="Pfam" id="PF03775">
    <property type="entry name" value="MinC_C"/>
    <property type="match status" value="1"/>
</dbReference>
<feature type="domain" description="Septum formation inhibitor MinC C-terminal" evidence="7">
    <location>
        <begin position="113"/>
        <end position="207"/>
    </location>
</feature>
<proteinExistence type="inferred from homology"/>
<keyword evidence="4 6" id="KW-0131">Cell cycle</keyword>
<organism evidence="8 9">
    <name type="scientific">Candidatus Synchoanobacter obligatus</name>
    <dbReference type="NCBI Taxonomy" id="2919597"/>
    <lineage>
        <taxon>Bacteria</taxon>
        <taxon>Pseudomonadati</taxon>
        <taxon>Pseudomonadota</taxon>
        <taxon>Gammaproteobacteria</taxon>
        <taxon>Candidatus Comchoanobacterales</taxon>
        <taxon>Candidatus Comchoanobacteraceae</taxon>
        <taxon>Candidatus Synchoanobacter</taxon>
    </lineage>
</organism>
<dbReference type="InterPro" id="IPR036145">
    <property type="entry name" value="MinC_C_sf"/>
</dbReference>
<evidence type="ECO:0000313" key="8">
    <source>
        <dbReference type="EMBL" id="MCP8352637.1"/>
    </source>
</evidence>
<evidence type="ECO:0000256" key="4">
    <source>
        <dbReference type="ARBA" id="ARBA00023306"/>
    </source>
</evidence>
<evidence type="ECO:0000259" key="7">
    <source>
        <dbReference type="Pfam" id="PF03775"/>
    </source>
</evidence>
<accession>A0ABT1L662</accession>
<gene>
    <name evidence="6 8" type="primary">minC</name>
    <name evidence="8" type="ORF">MKS91_04980</name>
</gene>
<dbReference type="PANTHER" id="PTHR34108">
    <property type="entry name" value="SEPTUM SITE-DETERMINING PROTEIN MINC"/>
    <property type="match status" value="1"/>
</dbReference>
<evidence type="ECO:0000256" key="3">
    <source>
        <dbReference type="ARBA" id="ARBA00023210"/>
    </source>
</evidence>
<reference evidence="8 9" key="1">
    <citation type="journal article" date="2022" name="Nat. Microbiol.">
        <title>The microbiome of a bacterivorous marine choanoflagellate contains a resource-demanding obligate bacterial associate.</title>
        <authorList>
            <person name="Needham D.M."/>
            <person name="Poirier C."/>
            <person name="Bachy C."/>
            <person name="George E.E."/>
            <person name="Wilken S."/>
            <person name="Yung C.C.M."/>
            <person name="Limardo A.J."/>
            <person name="Morando M."/>
            <person name="Sudek L."/>
            <person name="Malmstrom R.R."/>
            <person name="Keeling P.J."/>
            <person name="Santoro A.E."/>
            <person name="Worden A.Z."/>
        </authorList>
    </citation>
    <scope>NUCLEOTIDE SEQUENCE [LARGE SCALE GENOMIC DNA]</scope>
    <source>
        <strain evidence="8 9">Comchoano-2</strain>
    </source>
</reference>
<dbReference type="NCBIfam" id="TIGR01222">
    <property type="entry name" value="minC"/>
    <property type="match status" value="1"/>
</dbReference>
<comment type="subunit">
    <text evidence="6">Interacts with MinD and FtsZ.</text>
</comment>
<keyword evidence="3 6" id="KW-0717">Septation</keyword>
<protein>
    <recommendedName>
        <fullName evidence="6">Probable septum site-determining protein MinC</fullName>
    </recommendedName>
</protein>
<evidence type="ECO:0000256" key="5">
    <source>
        <dbReference type="ARBA" id="ARBA00025606"/>
    </source>
</evidence>
<dbReference type="Proteomes" id="UP001320768">
    <property type="component" value="Unassembled WGS sequence"/>
</dbReference>
<keyword evidence="9" id="KW-1185">Reference proteome</keyword>
<dbReference type="InterPro" id="IPR013033">
    <property type="entry name" value="MinC"/>
</dbReference>
<name>A0ABT1L662_9GAMM</name>
<evidence type="ECO:0000313" key="9">
    <source>
        <dbReference type="Proteomes" id="UP001320768"/>
    </source>
</evidence>
<dbReference type="Gene3D" id="2.160.20.70">
    <property type="match status" value="1"/>
</dbReference>
<dbReference type="EMBL" id="JAKUDN010000002">
    <property type="protein sequence ID" value="MCP8352637.1"/>
    <property type="molecule type" value="Genomic_DNA"/>
</dbReference>
<dbReference type="InterPro" id="IPR016098">
    <property type="entry name" value="CAP/MinC_C"/>
</dbReference>
<evidence type="ECO:0000256" key="2">
    <source>
        <dbReference type="ARBA" id="ARBA00022618"/>
    </source>
</evidence>